<reference evidence="2" key="1">
    <citation type="journal article" date="2023" name="Nat. Plants">
        <title>Single-cell RNA sequencing provides a high-resolution roadmap for understanding the multicellular compartmentation of specialized metabolism.</title>
        <authorList>
            <person name="Sun S."/>
            <person name="Shen X."/>
            <person name="Li Y."/>
            <person name="Li Y."/>
            <person name="Wang S."/>
            <person name="Li R."/>
            <person name="Zhang H."/>
            <person name="Shen G."/>
            <person name="Guo B."/>
            <person name="Wei J."/>
            <person name="Xu J."/>
            <person name="St-Pierre B."/>
            <person name="Chen S."/>
            <person name="Sun C."/>
        </authorList>
    </citation>
    <scope>NUCLEOTIDE SEQUENCE [LARGE SCALE GENOMIC DNA]</scope>
</reference>
<dbReference type="EMBL" id="CM044704">
    <property type="protein sequence ID" value="KAI5665479.1"/>
    <property type="molecule type" value="Genomic_DNA"/>
</dbReference>
<proteinExistence type="predicted"/>
<name>A0ACC0AY78_CATRO</name>
<accession>A0ACC0AY78</accession>
<protein>
    <submittedName>
        <fullName evidence="1">Uncharacterized protein</fullName>
    </submittedName>
</protein>
<gene>
    <name evidence="1" type="ORF">M9H77_15332</name>
</gene>
<sequence length="381" mass="42068">MASQGITFLILAAFMAFMATTISARRSIDNMNVIDKCWRTDANWENNRHNLASCSVGYAGKMNKNMGHDVTYYEVTDSGDDALNPKLGTLRYGMTQVKGKVWVTFQKDMNITLQKPLLVRSFSVIDGRGASVHIAGGGCLLLHRATNVIIHGIRIHDCKAQEAGAVMGPEGNIIPLGTVDGDAIRLVTCSNIWIDHNTLYDCEDGLIDVTRGSTNVTISNNWFRYQNKVMLLGHDDGYRRDKDMKVTVAFNHFGPHCRQRMPRIRFGYAHVVNNLYLGWGLYAIGGSMNPSIKSQANLFIAPNEGKKEVTWRKHNGDGMSWNFRSVEDVFENGASFLSGGDGGAVRPNYNEDQSFPVSNAGMVRALTKSAGALRCSKASRC</sequence>
<evidence type="ECO:0000313" key="2">
    <source>
        <dbReference type="Proteomes" id="UP001060085"/>
    </source>
</evidence>
<keyword evidence="2" id="KW-1185">Reference proteome</keyword>
<organism evidence="1 2">
    <name type="scientific">Catharanthus roseus</name>
    <name type="common">Madagascar periwinkle</name>
    <name type="synonym">Vinca rosea</name>
    <dbReference type="NCBI Taxonomy" id="4058"/>
    <lineage>
        <taxon>Eukaryota</taxon>
        <taxon>Viridiplantae</taxon>
        <taxon>Streptophyta</taxon>
        <taxon>Embryophyta</taxon>
        <taxon>Tracheophyta</taxon>
        <taxon>Spermatophyta</taxon>
        <taxon>Magnoliopsida</taxon>
        <taxon>eudicotyledons</taxon>
        <taxon>Gunneridae</taxon>
        <taxon>Pentapetalae</taxon>
        <taxon>asterids</taxon>
        <taxon>lamiids</taxon>
        <taxon>Gentianales</taxon>
        <taxon>Apocynaceae</taxon>
        <taxon>Rauvolfioideae</taxon>
        <taxon>Vinceae</taxon>
        <taxon>Catharanthinae</taxon>
        <taxon>Catharanthus</taxon>
    </lineage>
</organism>
<evidence type="ECO:0000313" key="1">
    <source>
        <dbReference type="EMBL" id="KAI5665479.1"/>
    </source>
</evidence>
<comment type="caution">
    <text evidence="1">The sequence shown here is derived from an EMBL/GenBank/DDBJ whole genome shotgun (WGS) entry which is preliminary data.</text>
</comment>
<dbReference type="Proteomes" id="UP001060085">
    <property type="component" value="Linkage Group LG04"/>
</dbReference>